<evidence type="ECO:0000313" key="5">
    <source>
        <dbReference type="EMBL" id="KAK0385932.1"/>
    </source>
</evidence>
<dbReference type="InterPro" id="IPR013024">
    <property type="entry name" value="GGCT-like"/>
</dbReference>
<dbReference type="InterPro" id="IPR045038">
    <property type="entry name" value="AIG2-like"/>
</dbReference>
<evidence type="ECO:0000313" key="6">
    <source>
        <dbReference type="EMBL" id="KAK0390183.1"/>
    </source>
</evidence>
<dbReference type="EMBL" id="JAPDFR010000006">
    <property type="protein sequence ID" value="KAK0385932.1"/>
    <property type="molecule type" value="Genomic_DNA"/>
</dbReference>
<evidence type="ECO:0000313" key="7">
    <source>
        <dbReference type="Proteomes" id="UP001175261"/>
    </source>
</evidence>
<dbReference type="EMBL" id="JAPDFR010000002">
    <property type="protein sequence ID" value="KAK0390183.1"/>
    <property type="molecule type" value="Genomic_DNA"/>
</dbReference>
<keyword evidence="2" id="KW-0808">Transferase</keyword>
<comment type="similarity">
    <text evidence="1">Belongs to the gamma-glutamylcyclotransferase family.</text>
</comment>
<dbReference type="CDD" id="cd06661">
    <property type="entry name" value="GGCT_like"/>
    <property type="match status" value="1"/>
</dbReference>
<accession>A0AA39GH12</accession>
<dbReference type="SUPFAM" id="SSF110857">
    <property type="entry name" value="Gamma-glutamyl cyclotransferase-like"/>
    <property type="match status" value="1"/>
</dbReference>
<dbReference type="PANTHER" id="PTHR31544">
    <property type="entry name" value="AIG2-LIKE PROTEIN D"/>
    <property type="match status" value="1"/>
</dbReference>
<dbReference type="AlphaFoldDB" id="A0AA39GH12"/>
<evidence type="ECO:0000256" key="3">
    <source>
        <dbReference type="ARBA" id="ARBA00030602"/>
    </source>
</evidence>
<evidence type="ECO:0000256" key="2">
    <source>
        <dbReference type="ARBA" id="ARBA00022679"/>
    </source>
</evidence>
<dbReference type="Pfam" id="PF06094">
    <property type="entry name" value="GGACT"/>
    <property type="match status" value="1"/>
</dbReference>
<dbReference type="GO" id="GO:0016740">
    <property type="term" value="F:transferase activity"/>
    <property type="evidence" value="ECO:0007669"/>
    <property type="project" value="UniProtKB-KW"/>
</dbReference>
<dbReference type="InterPro" id="IPR009288">
    <property type="entry name" value="AIG2-like_dom"/>
</dbReference>
<keyword evidence="7" id="KW-1185">Reference proteome</keyword>
<dbReference type="Gene3D" id="3.10.490.10">
    <property type="entry name" value="Gamma-glutamyl cyclotransferase-like"/>
    <property type="match status" value="1"/>
</dbReference>
<evidence type="ECO:0000256" key="1">
    <source>
        <dbReference type="ARBA" id="ARBA00008861"/>
    </source>
</evidence>
<feature type="domain" description="Gamma-glutamylcyclotransferase AIG2-like" evidence="4">
    <location>
        <begin position="15"/>
        <end position="134"/>
    </location>
</feature>
<dbReference type="InterPro" id="IPR036568">
    <property type="entry name" value="GGCT-like_sf"/>
</dbReference>
<comment type="caution">
    <text evidence="5">The sequence shown here is derived from an EMBL/GenBank/DDBJ whole genome shotgun (WGS) entry which is preliminary data.</text>
</comment>
<name>A0AA39GH12_SARSR</name>
<evidence type="ECO:0000259" key="4">
    <source>
        <dbReference type="Pfam" id="PF06094"/>
    </source>
</evidence>
<dbReference type="Proteomes" id="UP001175261">
    <property type="component" value="Unassembled WGS sequence"/>
</dbReference>
<proteinExistence type="inferred from homology"/>
<protein>
    <recommendedName>
        <fullName evidence="3">Putative gamma-glutamylcyclotransferase</fullName>
    </recommendedName>
</protein>
<sequence>MSISSKSTTSVPRPVFIYGTLCAKPLLAWVLTGSATQADEVASLIRPSKVDDVARYALHGRDYPAAVKKVGGSIHGFLLQPQTRSQRWKLDDFEGESYQIETVQARLLGDDGEICEDVIEADIYLWNGDTDLVSDLPWDLERFIRERLDDWIDLFEGMELVGDDDGD</sequence>
<gene>
    <name evidence="6" type="ORF">NLU13_3755</name>
    <name evidence="5" type="ORF">NLU13_7107</name>
</gene>
<dbReference type="PANTHER" id="PTHR31544:SF2">
    <property type="entry name" value="AIG2-LIKE PROTEIN D"/>
    <property type="match status" value="1"/>
</dbReference>
<organism evidence="5 7">
    <name type="scientific">Sarocladium strictum</name>
    <name type="common">Black bundle disease fungus</name>
    <name type="synonym">Acremonium strictum</name>
    <dbReference type="NCBI Taxonomy" id="5046"/>
    <lineage>
        <taxon>Eukaryota</taxon>
        <taxon>Fungi</taxon>
        <taxon>Dikarya</taxon>
        <taxon>Ascomycota</taxon>
        <taxon>Pezizomycotina</taxon>
        <taxon>Sordariomycetes</taxon>
        <taxon>Hypocreomycetidae</taxon>
        <taxon>Hypocreales</taxon>
        <taxon>Sarocladiaceae</taxon>
        <taxon>Sarocladium</taxon>
    </lineage>
</organism>
<reference evidence="5" key="1">
    <citation type="submission" date="2022-10" db="EMBL/GenBank/DDBJ databases">
        <title>Determination and structural analysis of whole genome sequence of Sarocladium strictum F4-1.</title>
        <authorList>
            <person name="Hu L."/>
            <person name="Jiang Y."/>
        </authorList>
    </citation>
    <scope>NUCLEOTIDE SEQUENCE</scope>
    <source>
        <strain evidence="5">F4-1</strain>
    </source>
</reference>